<evidence type="ECO:0000256" key="1">
    <source>
        <dbReference type="SAM" id="MobiDB-lite"/>
    </source>
</evidence>
<feature type="region of interest" description="Disordered" evidence="1">
    <location>
        <begin position="626"/>
        <end position="657"/>
    </location>
</feature>
<dbReference type="GO" id="GO:0070390">
    <property type="term" value="C:transcription export complex 2"/>
    <property type="evidence" value="ECO:0007669"/>
    <property type="project" value="TreeGrafter"/>
</dbReference>
<dbReference type="GO" id="GO:0006406">
    <property type="term" value="P:mRNA export from nucleus"/>
    <property type="evidence" value="ECO:0007669"/>
    <property type="project" value="TreeGrafter"/>
</dbReference>
<keyword evidence="3" id="KW-1185">Reference proteome</keyword>
<name>A0AAW1XCE3_RUBAR</name>
<proteinExistence type="predicted"/>
<dbReference type="PANTHER" id="PTHR12436:SF17">
    <property type="entry name" value="SAC3 FAMILY PROTEIN B"/>
    <property type="match status" value="1"/>
</dbReference>
<dbReference type="InterPro" id="IPR045107">
    <property type="entry name" value="SAC3/GANP/THP3"/>
</dbReference>
<comment type="caution">
    <text evidence="2">The sequence shown here is derived from an EMBL/GenBank/DDBJ whole genome shotgun (WGS) entry which is preliminary data.</text>
</comment>
<evidence type="ECO:0000313" key="3">
    <source>
        <dbReference type="Proteomes" id="UP001457282"/>
    </source>
</evidence>
<feature type="region of interest" description="Disordered" evidence="1">
    <location>
        <begin position="1"/>
        <end position="44"/>
    </location>
</feature>
<sequence>MASVSPSAWDLSSYKPQPDKVGINEKPNNDALYSNTPAKSMHFGMEGMPSQIVSKTSLQERSPVGTYSYDVEHSVCQIVSNELEDEEPTDRHQENEFDDVMAYYQHEEIAEAKLKLILRLWRRRSVKLRELREQKQLAANAALNSLSLGPPIQLKRDQSCMSGDFDIDLVLRERHQKQGQSWSRLNVSDKMMDSRRRAMPWKQAPWLLSKLMPSKNDYEDLLLSSPGVSIWKKWVQGQSGSDLTCCLSVVKDAKSDNLIECVSGTSAVLFLVSESIPWKLQRVRLHNLLMSVPYGSCLPLLILTGSFKNDIADPSSIIADNMGLHDLDKSRISSFRVVPLVENKKREQLDGFYSDNRLREGLRWLASESPLQPILHHVKTRELILTHLNFSLEALDKMKDYEVGPNNCILAFNEALDQSQREIAAAAQANPASLPCPEIALLGEFSEEHRLAKWCLPSIGWSSVAKIEPLMSVLRNCRLPTFPDTVSWLPRCSNAGKEIESLRVELENGLIGYLVDSSKMMGLALAIKEAHVMLQKSCRLERHNSCCYIVPRWTMIFRRIFNWRLMGLVSGTFSSAYILECPHLNAAFGNLGKLRLEDSEPSPYYLNQPTLDEIIEACHSPLMSHRGQPLQETNLTPPETSPNGSIHETPNTNDTMDDETCVTDDIEGVPHVDRELENGGREMVVAGKETKEADKLSILLEQCNMLQSVIDKKLSIYF</sequence>
<evidence type="ECO:0000313" key="2">
    <source>
        <dbReference type="EMBL" id="KAK9933538.1"/>
    </source>
</evidence>
<dbReference type="GO" id="GO:0005737">
    <property type="term" value="C:cytoplasm"/>
    <property type="evidence" value="ECO:0007669"/>
    <property type="project" value="TreeGrafter"/>
</dbReference>
<organism evidence="2 3">
    <name type="scientific">Rubus argutus</name>
    <name type="common">Southern blackberry</name>
    <dbReference type="NCBI Taxonomy" id="59490"/>
    <lineage>
        <taxon>Eukaryota</taxon>
        <taxon>Viridiplantae</taxon>
        <taxon>Streptophyta</taxon>
        <taxon>Embryophyta</taxon>
        <taxon>Tracheophyta</taxon>
        <taxon>Spermatophyta</taxon>
        <taxon>Magnoliopsida</taxon>
        <taxon>eudicotyledons</taxon>
        <taxon>Gunneridae</taxon>
        <taxon>Pentapetalae</taxon>
        <taxon>rosids</taxon>
        <taxon>fabids</taxon>
        <taxon>Rosales</taxon>
        <taxon>Rosaceae</taxon>
        <taxon>Rosoideae</taxon>
        <taxon>Rosoideae incertae sedis</taxon>
        <taxon>Rubus</taxon>
    </lineage>
</organism>
<reference evidence="2 3" key="1">
    <citation type="journal article" date="2023" name="G3 (Bethesda)">
        <title>A chromosome-length genome assembly and annotation of blackberry (Rubus argutus, cv. 'Hillquist').</title>
        <authorList>
            <person name="Bruna T."/>
            <person name="Aryal R."/>
            <person name="Dudchenko O."/>
            <person name="Sargent D.J."/>
            <person name="Mead D."/>
            <person name="Buti M."/>
            <person name="Cavallini A."/>
            <person name="Hytonen T."/>
            <person name="Andres J."/>
            <person name="Pham M."/>
            <person name="Weisz D."/>
            <person name="Mascagni F."/>
            <person name="Usai G."/>
            <person name="Natali L."/>
            <person name="Bassil N."/>
            <person name="Fernandez G.E."/>
            <person name="Lomsadze A."/>
            <person name="Armour M."/>
            <person name="Olukolu B."/>
            <person name="Poorten T."/>
            <person name="Britton C."/>
            <person name="Davik J."/>
            <person name="Ashrafi H."/>
            <person name="Aiden E.L."/>
            <person name="Borodovsky M."/>
            <person name="Worthington M."/>
        </authorList>
    </citation>
    <scope>NUCLEOTIDE SEQUENCE [LARGE SCALE GENOMIC DNA]</scope>
    <source>
        <strain evidence="2">PI 553951</strain>
    </source>
</reference>
<feature type="compositionally biased region" description="Polar residues" evidence="1">
    <location>
        <begin position="630"/>
        <end position="654"/>
    </location>
</feature>
<dbReference type="PANTHER" id="PTHR12436">
    <property type="entry name" value="80 KDA MCM3-ASSOCIATED PROTEIN"/>
    <property type="match status" value="1"/>
</dbReference>
<accession>A0AAW1XCE3</accession>
<dbReference type="AlphaFoldDB" id="A0AAW1XCE3"/>
<dbReference type="Proteomes" id="UP001457282">
    <property type="component" value="Unassembled WGS sequence"/>
</dbReference>
<dbReference type="EMBL" id="JBEDUW010000004">
    <property type="protein sequence ID" value="KAK9933538.1"/>
    <property type="molecule type" value="Genomic_DNA"/>
</dbReference>
<gene>
    <name evidence="2" type="ORF">M0R45_020733</name>
</gene>
<protein>
    <submittedName>
        <fullName evidence="2">Uncharacterized protein</fullName>
    </submittedName>
</protein>